<proteinExistence type="predicted"/>
<dbReference type="GO" id="GO:0003676">
    <property type="term" value="F:nucleic acid binding"/>
    <property type="evidence" value="ECO:0007669"/>
    <property type="project" value="InterPro"/>
</dbReference>
<dbReference type="GO" id="GO:0001682">
    <property type="term" value="P:tRNA 5'-leader removal"/>
    <property type="evidence" value="ECO:0007669"/>
    <property type="project" value="InterPro"/>
</dbReference>
<dbReference type="Pfam" id="PF12328">
    <property type="entry name" value="Rpp20"/>
    <property type="match status" value="1"/>
</dbReference>
<reference evidence="5 6" key="1">
    <citation type="submission" date="2014-11" db="EMBL/GenBank/DDBJ databases">
        <authorList>
            <person name="Wibberg Daniel"/>
        </authorList>
    </citation>
    <scope>NUCLEOTIDE SEQUENCE [LARGE SCALE GENOMIC DNA]</scope>
    <source>
        <strain evidence="5">Rhizoctonia solani AG1-IB 7/3/14</strain>
    </source>
</reference>
<evidence type="ECO:0000256" key="2">
    <source>
        <dbReference type="ARBA" id="ARBA00022694"/>
    </source>
</evidence>
<dbReference type="STRING" id="1108050.A0A0B7F348"/>
<dbReference type="GO" id="GO:0005655">
    <property type="term" value="C:nucleolar ribonuclease P complex"/>
    <property type="evidence" value="ECO:0007669"/>
    <property type="project" value="InterPro"/>
</dbReference>
<evidence type="ECO:0000256" key="3">
    <source>
        <dbReference type="ARBA" id="ARBA00023242"/>
    </source>
</evidence>
<name>A0A0B7F348_THACB</name>
<evidence type="ECO:0000256" key="1">
    <source>
        <dbReference type="ARBA" id="ARBA00004604"/>
    </source>
</evidence>
<dbReference type="Proteomes" id="UP000059188">
    <property type="component" value="Unassembled WGS sequence"/>
</dbReference>
<protein>
    <submittedName>
        <fullName evidence="5">Uncharacterized protein</fullName>
    </submittedName>
</protein>
<sequence length="183" mass="19752">MSKTMANNKSSGITKSTRRPGLGKKATKAAESAMSPFTRIKLKPQRPVPTVHPASNVTGPRSSHKEGKNVICVTRSTKLGAYLRRCKSLILDDGYTVLHLYALGAAIPHLLLLVTSLPECLPYGPQDIRNEIITGTTTCVDEIHPQNEEEDIETKARNKSSVHVKIIVSSGGHNAGTESSKKA</sequence>
<organism evidence="5 6">
    <name type="scientific">Thanatephorus cucumeris (strain AG1-IB / isolate 7/3/14)</name>
    <name type="common">Lettuce bottom rot fungus</name>
    <name type="synonym">Rhizoctonia solani</name>
    <dbReference type="NCBI Taxonomy" id="1108050"/>
    <lineage>
        <taxon>Eukaryota</taxon>
        <taxon>Fungi</taxon>
        <taxon>Dikarya</taxon>
        <taxon>Basidiomycota</taxon>
        <taxon>Agaricomycotina</taxon>
        <taxon>Agaricomycetes</taxon>
        <taxon>Cantharellales</taxon>
        <taxon>Ceratobasidiaceae</taxon>
        <taxon>Rhizoctonia</taxon>
        <taxon>Rhizoctonia solani AG-1</taxon>
    </lineage>
</organism>
<dbReference type="GO" id="GO:0000172">
    <property type="term" value="C:ribonuclease MRP complex"/>
    <property type="evidence" value="ECO:0007669"/>
    <property type="project" value="InterPro"/>
</dbReference>
<dbReference type="OrthoDB" id="416729at2759"/>
<dbReference type="PANTHER" id="PTHR15314">
    <property type="entry name" value="RIBONUCLEASE P PROTEIN SUBUNIT P20"/>
    <property type="match status" value="1"/>
</dbReference>
<evidence type="ECO:0000256" key="4">
    <source>
        <dbReference type="SAM" id="MobiDB-lite"/>
    </source>
</evidence>
<keyword evidence="2" id="KW-0819">tRNA processing</keyword>
<keyword evidence="6" id="KW-1185">Reference proteome</keyword>
<dbReference type="PANTHER" id="PTHR15314:SF1">
    <property type="entry name" value="RIBONUCLEASE P PROTEIN SUBUNIT P20"/>
    <property type="match status" value="1"/>
</dbReference>
<comment type="subcellular location">
    <subcellularLocation>
        <location evidence="1">Nucleus</location>
        <location evidence="1">Nucleolus</location>
    </subcellularLocation>
</comment>
<evidence type="ECO:0000313" key="5">
    <source>
        <dbReference type="EMBL" id="CEL52491.1"/>
    </source>
</evidence>
<accession>A0A0B7F348</accession>
<feature type="compositionally biased region" description="Basic residues" evidence="4">
    <location>
        <begin position="16"/>
        <end position="27"/>
    </location>
</feature>
<gene>
    <name evidence="5" type="ORF">RSOLAG1IB_01032</name>
</gene>
<evidence type="ECO:0000313" key="6">
    <source>
        <dbReference type="Proteomes" id="UP000059188"/>
    </source>
</evidence>
<feature type="region of interest" description="Disordered" evidence="4">
    <location>
        <begin position="1"/>
        <end position="65"/>
    </location>
</feature>
<keyword evidence="3" id="KW-0539">Nucleus</keyword>
<dbReference type="InterPro" id="IPR036882">
    <property type="entry name" value="Alba-like_dom_sf"/>
</dbReference>
<dbReference type="EMBL" id="LN679100">
    <property type="protein sequence ID" value="CEL52491.1"/>
    <property type="molecule type" value="Genomic_DNA"/>
</dbReference>
<dbReference type="Gene3D" id="3.30.110.20">
    <property type="entry name" value="Alba-like domain"/>
    <property type="match status" value="1"/>
</dbReference>
<dbReference type="AlphaFoldDB" id="A0A0B7F348"/>
<dbReference type="InterPro" id="IPR014612">
    <property type="entry name" value="Pop7/Rpp20"/>
</dbReference>
<feature type="compositionally biased region" description="Polar residues" evidence="4">
    <location>
        <begin position="1"/>
        <end position="15"/>
    </location>
</feature>